<proteinExistence type="inferred from homology"/>
<evidence type="ECO:0000313" key="7">
    <source>
        <dbReference type="EMBL" id="KAK9808308.1"/>
    </source>
</evidence>
<dbReference type="Gene3D" id="2.40.70.10">
    <property type="entry name" value="Acid Proteases"/>
    <property type="match status" value="1"/>
</dbReference>
<evidence type="ECO:0000256" key="5">
    <source>
        <dbReference type="SAM" id="MobiDB-lite"/>
    </source>
</evidence>
<dbReference type="InterPro" id="IPR021109">
    <property type="entry name" value="Peptidase_aspartic_dom_sf"/>
</dbReference>
<feature type="domain" description="Ubiquitin-like" evidence="6">
    <location>
        <begin position="1"/>
        <end position="76"/>
    </location>
</feature>
<dbReference type="InterPro" id="IPR019103">
    <property type="entry name" value="Peptidase_aspartic_DDI1-type"/>
</dbReference>
<dbReference type="Proteomes" id="UP001465755">
    <property type="component" value="Unassembled WGS sequence"/>
</dbReference>
<feature type="region of interest" description="Disordered" evidence="5">
    <location>
        <begin position="343"/>
        <end position="391"/>
    </location>
</feature>
<keyword evidence="3" id="KW-0064">Aspartyl protease</keyword>
<evidence type="ECO:0000256" key="3">
    <source>
        <dbReference type="ARBA" id="ARBA00022750"/>
    </source>
</evidence>
<organism evidence="7 8">
    <name type="scientific">Symbiochloris irregularis</name>
    <dbReference type="NCBI Taxonomy" id="706552"/>
    <lineage>
        <taxon>Eukaryota</taxon>
        <taxon>Viridiplantae</taxon>
        <taxon>Chlorophyta</taxon>
        <taxon>core chlorophytes</taxon>
        <taxon>Trebouxiophyceae</taxon>
        <taxon>Trebouxiales</taxon>
        <taxon>Trebouxiaceae</taxon>
        <taxon>Symbiochloris</taxon>
    </lineage>
</organism>
<dbReference type="InterPro" id="IPR000626">
    <property type="entry name" value="Ubiquitin-like_dom"/>
</dbReference>
<dbReference type="PROSITE" id="PS50053">
    <property type="entry name" value="UBIQUITIN_2"/>
    <property type="match status" value="1"/>
</dbReference>
<name>A0AAW1PEE3_9CHLO</name>
<evidence type="ECO:0000259" key="6">
    <source>
        <dbReference type="PROSITE" id="PS50053"/>
    </source>
</evidence>
<reference evidence="7 8" key="1">
    <citation type="journal article" date="2024" name="Nat. Commun.">
        <title>Phylogenomics reveals the evolutionary origins of lichenization in chlorophyte algae.</title>
        <authorList>
            <person name="Puginier C."/>
            <person name="Libourel C."/>
            <person name="Otte J."/>
            <person name="Skaloud P."/>
            <person name="Haon M."/>
            <person name="Grisel S."/>
            <person name="Petersen M."/>
            <person name="Berrin J.G."/>
            <person name="Delaux P.M."/>
            <person name="Dal Grande F."/>
            <person name="Keller J."/>
        </authorList>
    </citation>
    <scope>NUCLEOTIDE SEQUENCE [LARGE SCALE GENOMIC DNA]</scope>
    <source>
        <strain evidence="7 8">SAG 2036</strain>
    </source>
</reference>
<sequence length="391" mass="41879">MLLTVAYEDHDLYHFEVEPSLKIAELKAMLEATTDVPEREQTLIFNGREAQPGETLQQLNFASNDIMVMLRNAPRPAQAAAPYGAQAASQHQQAQPHQQRPPIQHIDSLGADEMSPDVQERIAEQIRQANVQQNMESAWEHSPEVFSDVYMLYVSMSINGIPLKVFVDSGAQRSIMSKDCAQRCNLMHLLDSRFAGIARGVGESKILGRIHSATVQVGSEWLSMGITVLESGGMDCLFGLDMLRRYGCAIDLKANVLRFQSLDNTPELPFLAEHELPDSARLFAAGPSASGAQAAPSSNPPSAAAAAGAAASARAASNAVIPGASAGSAPAAQVPARAAANAPIVPPAMQSSAPHPGAQQSYPQQSAPVPQHPEKRYSQYVLQASLTDKRT</sequence>
<dbReference type="EMBL" id="JALJOQ010000025">
    <property type="protein sequence ID" value="KAK9808308.1"/>
    <property type="molecule type" value="Genomic_DNA"/>
</dbReference>
<accession>A0AAW1PEE3</accession>
<dbReference type="SMART" id="SM00213">
    <property type="entry name" value="UBQ"/>
    <property type="match status" value="1"/>
</dbReference>
<gene>
    <name evidence="7" type="ORF">WJX73_010394</name>
</gene>
<comment type="similarity">
    <text evidence="1">Belongs to the DDI1 family.</text>
</comment>
<feature type="compositionally biased region" description="Polar residues" evidence="5">
    <location>
        <begin position="349"/>
        <end position="368"/>
    </location>
</feature>
<keyword evidence="2" id="KW-0645">Protease</keyword>
<feature type="compositionally biased region" description="Polar residues" evidence="5">
    <location>
        <begin position="380"/>
        <end position="391"/>
    </location>
</feature>
<dbReference type="GO" id="GO:0006508">
    <property type="term" value="P:proteolysis"/>
    <property type="evidence" value="ECO:0007669"/>
    <property type="project" value="UniProtKB-KW"/>
</dbReference>
<dbReference type="PANTHER" id="PTHR12917:SF1">
    <property type="entry name" value="AT13091P"/>
    <property type="match status" value="1"/>
</dbReference>
<dbReference type="CDD" id="cd17039">
    <property type="entry name" value="Ubl_ubiquitin_like"/>
    <property type="match status" value="1"/>
</dbReference>
<dbReference type="CDD" id="cd05479">
    <property type="entry name" value="RP_DDI"/>
    <property type="match status" value="1"/>
</dbReference>
<dbReference type="AlphaFoldDB" id="A0AAW1PEE3"/>
<dbReference type="SUPFAM" id="SSF54236">
    <property type="entry name" value="Ubiquitin-like"/>
    <property type="match status" value="1"/>
</dbReference>
<comment type="caution">
    <text evidence="7">The sequence shown here is derived from an EMBL/GenBank/DDBJ whole genome shotgun (WGS) entry which is preliminary data.</text>
</comment>
<dbReference type="PANTHER" id="PTHR12917">
    <property type="entry name" value="ASPARTYL PROTEASE DDI-RELATED"/>
    <property type="match status" value="1"/>
</dbReference>
<evidence type="ECO:0000256" key="4">
    <source>
        <dbReference type="ARBA" id="ARBA00022801"/>
    </source>
</evidence>
<dbReference type="Pfam" id="PF00240">
    <property type="entry name" value="ubiquitin"/>
    <property type="match status" value="1"/>
</dbReference>
<dbReference type="Pfam" id="PF09668">
    <property type="entry name" value="Asp_protease"/>
    <property type="match status" value="1"/>
</dbReference>
<dbReference type="InterPro" id="IPR029071">
    <property type="entry name" value="Ubiquitin-like_domsf"/>
</dbReference>
<protein>
    <recommendedName>
        <fullName evidence="6">Ubiquitin-like domain-containing protein</fullName>
    </recommendedName>
</protein>
<evidence type="ECO:0000313" key="8">
    <source>
        <dbReference type="Proteomes" id="UP001465755"/>
    </source>
</evidence>
<dbReference type="SUPFAM" id="SSF50630">
    <property type="entry name" value="Acid proteases"/>
    <property type="match status" value="1"/>
</dbReference>
<evidence type="ECO:0000256" key="2">
    <source>
        <dbReference type="ARBA" id="ARBA00022670"/>
    </source>
</evidence>
<feature type="compositionally biased region" description="Low complexity" evidence="5">
    <location>
        <begin position="79"/>
        <end position="105"/>
    </location>
</feature>
<feature type="region of interest" description="Disordered" evidence="5">
    <location>
        <begin position="79"/>
        <end position="116"/>
    </location>
</feature>
<dbReference type="GO" id="GO:0004190">
    <property type="term" value="F:aspartic-type endopeptidase activity"/>
    <property type="evidence" value="ECO:0007669"/>
    <property type="project" value="UniProtKB-KW"/>
</dbReference>
<keyword evidence="8" id="KW-1185">Reference proteome</keyword>
<keyword evidence="4" id="KW-0378">Hydrolase</keyword>
<evidence type="ECO:0000256" key="1">
    <source>
        <dbReference type="ARBA" id="ARBA00009136"/>
    </source>
</evidence>
<dbReference type="Gene3D" id="3.10.20.90">
    <property type="entry name" value="Phosphatidylinositol 3-kinase Catalytic Subunit, Chain A, domain 1"/>
    <property type="match status" value="1"/>
</dbReference>